<sequence>VVLNNKPLLIKSSHGRENFLIRTENYVRM</sequence>
<evidence type="ECO:0000313" key="1">
    <source>
        <dbReference type="EMBL" id="EJW90927.1"/>
    </source>
</evidence>
<organism evidence="1">
    <name type="scientific">gut metagenome</name>
    <dbReference type="NCBI Taxonomy" id="749906"/>
    <lineage>
        <taxon>unclassified sequences</taxon>
        <taxon>metagenomes</taxon>
        <taxon>organismal metagenomes</taxon>
    </lineage>
</organism>
<proteinExistence type="predicted"/>
<name>J9FMU6_9ZZZZ</name>
<feature type="non-terminal residue" evidence="1">
    <location>
        <position position="1"/>
    </location>
</feature>
<comment type="caution">
    <text evidence="1">The sequence shown here is derived from an EMBL/GenBank/DDBJ whole genome shotgun (WGS) entry which is preliminary data.</text>
</comment>
<accession>J9FMU6</accession>
<protein>
    <submittedName>
        <fullName evidence="1">Uncharacterized protein</fullName>
    </submittedName>
</protein>
<dbReference type="AlphaFoldDB" id="J9FMU6"/>
<dbReference type="EMBL" id="AMCI01008524">
    <property type="protein sequence ID" value="EJW90927.1"/>
    <property type="molecule type" value="Genomic_DNA"/>
</dbReference>
<gene>
    <name evidence="1" type="ORF">EVA_20966</name>
</gene>
<reference evidence="1" key="1">
    <citation type="journal article" date="2012" name="PLoS ONE">
        <title>Gene sets for utilization of primary and secondary nutrition supplies in the distal gut of endangered iberian lynx.</title>
        <authorList>
            <person name="Alcaide M."/>
            <person name="Messina E."/>
            <person name="Richter M."/>
            <person name="Bargiela R."/>
            <person name="Peplies J."/>
            <person name="Huws S.A."/>
            <person name="Newbold C.J."/>
            <person name="Golyshin P.N."/>
            <person name="Simon M.A."/>
            <person name="Lopez G."/>
            <person name="Yakimov M.M."/>
            <person name="Ferrer M."/>
        </authorList>
    </citation>
    <scope>NUCLEOTIDE SEQUENCE</scope>
</reference>